<protein>
    <submittedName>
        <fullName evidence="1">Uncharacterized protein</fullName>
    </submittedName>
</protein>
<dbReference type="PATRIC" id="fig|1129794.4.peg.3423"/>
<dbReference type="AlphaFoldDB" id="M4RSC3"/>
<reference evidence="1 2" key="1">
    <citation type="journal article" date="2013" name="Genome Announc.">
        <title>Complete Genome Sequence of Glaciecola psychrophila Strain 170T.</title>
        <authorList>
            <person name="Yin J."/>
            <person name="Chen J."/>
            <person name="Liu G."/>
            <person name="Yu Y."/>
            <person name="Song L."/>
            <person name="Wang X."/>
            <person name="Qu X."/>
        </authorList>
    </citation>
    <scope>NUCLEOTIDE SEQUENCE [LARGE SCALE GENOMIC DNA]</scope>
    <source>
        <strain evidence="1 2">170</strain>
    </source>
</reference>
<dbReference type="EMBL" id="CP003837">
    <property type="protein sequence ID" value="AGH45553.1"/>
    <property type="molecule type" value="Genomic_DNA"/>
</dbReference>
<accession>M4RSC3</accession>
<keyword evidence="2" id="KW-1185">Reference proteome</keyword>
<evidence type="ECO:0000313" key="1">
    <source>
        <dbReference type="EMBL" id="AGH45553.1"/>
    </source>
</evidence>
<dbReference type="KEGG" id="gps:C427_3444"/>
<evidence type="ECO:0000313" key="2">
    <source>
        <dbReference type="Proteomes" id="UP000011864"/>
    </source>
</evidence>
<dbReference type="HOGENOM" id="CLU_3237223_0_0_6"/>
<sequence length="43" mass="4874">MYESAAIRTRASLQYPDCIHASHEISVVIRGCEQIVLKQPFIV</sequence>
<organism evidence="1 2">
    <name type="scientific">Paraglaciecola psychrophila 170</name>
    <dbReference type="NCBI Taxonomy" id="1129794"/>
    <lineage>
        <taxon>Bacteria</taxon>
        <taxon>Pseudomonadati</taxon>
        <taxon>Pseudomonadota</taxon>
        <taxon>Gammaproteobacteria</taxon>
        <taxon>Alteromonadales</taxon>
        <taxon>Alteromonadaceae</taxon>
        <taxon>Paraglaciecola</taxon>
    </lineage>
</organism>
<gene>
    <name evidence="1" type="ORF">C427_3444</name>
</gene>
<dbReference type="Proteomes" id="UP000011864">
    <property type="component" value="Chromosome"/>
</dbReference>
<name>M4RSC3_9ALTE</name>
<proteinExistence type="predicted"/>